<evidence type="ECO:0000313" key="10">
    <source>
        <dbReference type="Proteomes" id="UP000029994"/>
    </source>
</evidence>
<keyword evidence="8" id="KW-0460">Magnesium</keyword>
<dbReference type="Pfam" id="PF02696">
    <property type="entry name" value="SelO"/>
    <property type="match status" value="1"/>
</dbReference>
<comment type="cofactor">
    <cofactor evidence="1">
        <name>Mg(2+)</name>
        <dbReference type="ChEBI" id="CHEBI:18420"/>
    </cofactor>
</comment>
<keyword evidence="6" id="KW-0547">Nucleotide-binding</keyword>
<keyword evidence="3" id="KW-0808">Transferase</keyword>
<accession>A0A099LYQ8</accession>
<dbReference type="EMBL" id="JMCG01000001">
    <property type="protein sequence ID" value="KGK12372.1"/>
    <property type="molecule type" value="Genomic_DNA"/>
</dbReference>
<keyword evidence="7" id="KW-0067">ATP-binding</keyword>
<evidence type="ECO:0000256" key="5">
    <source>
        <dbReference type="ARBA" id="ARBA00022723"/>
    </source>
</evidence>
<dbReference type="InterPro" id="IPR003846">
    <property type="entry name" value="SelO"/>
</dbReference>
<sequence length="454" mass="51404">MDAELLKTYKCAGKDNTPIVDNYLPKESFVLFDAYKLKGTEVVWNNKNLVQEYGIELDEDAIINELIENFSYVSKGYAKKARIITNDKKQFMADQYGSRHEICNGGSARCGINGHFQIKGIGRNPLIAANMSESHSHGKLFIDEAISEAIWGEICHKHLPYGAIRTLAIIKTNVKHKFGYLDDAPAKHCALAIREVSVRPAHFERCTFFWPEESYRYLRDNDANRVRKASPYISHLLLGEKQNASLGDALNIVIDRLACQIAASRVKGIPHGSLTSSNISVDGRFLDFGTITAVPDFGNYVLANGVGAVWDDHELIESWLVNFIDTVNHYSEGDLTPSQIREYSSNFSRLLDEYENNFLLVELGIEDHSESNLQQVSLLKDSLKSKERKFITRFNDEDFRQNVLFEAKALGLDVNFIGFPLRNAKYSSFTMLQGHLNTKYDYQSVSQLINIYLS</sequence>
<evidence type="ECO:0000313" key="9">
    <source>
        <dbReference type="EMBL" id="KGK12372.1"/>
    </source>
</evidence>
<evidence type="ECO:0000256" key="2">
    <source>
        <dbReference type="ARBA" id="ARBA00009747"/>
    </source>
</evidence>
<comment type="similarity">
    <text evidence="2">Belongs to the SELO family.</text>
</comment>
<evidence type="ECO:0000256" key="6">
    <source>
        <dbReference type="ARBA" id="ARBA00022741"/>
    </source>
</evidence>
<dbReference type="Proteomes" id="UP000029994">
    <property type="component" value="Unassembled WGS sequence"/>
</dbReference>
<evidence type="ECO:0000256" key="7">
    <source>
        <dbReference type="ARBA" id="ARBA00022840"/>
    </source>
</evidence>
<comment type="caution">
    <text evidence="9">The sequence shown here is derived from an EMBL/GenBank/DDBJ whole genome shotgun (WGS) entry which is preliminary data.</text>
</comment>
<keyword evidence="10" id="KW-1185">Reference proteome</keyword>
<gene>
    <name evidence="9" type="ORF">EA26_14020</name>
</gene>
<evidence type="ECO:0000256" key="4">
    <source>
        <dbReference type="ARBA" id="ARBA00022695"/>
    </source>
</evidence>
<dbReference type="GO" id="GO:0005524">
    <property type="term" value="F:ATP binding"/>
    <property type="evidence" value="ECO:0007669"/>
    <property type="project" value="UniProtKB-KW"/>
</dbReference>
<dbReference type="AlphaFoldDB" id="A0A099LYQ8"/>
<dbReference type="eggNOG" id="COG0397">
    <property type="taxonomic scope" value="Bacteria"/>
</dbReference>
<keyword evidence="5" id="KW-0479">Metal-binding</keyword>
<protein>
    <submittedName>
        <fullName evidence="9">MchC protein</fullName>
    </submittedName>
</protein>
<dbReference type="GeneID" id="43684267"/>
<evidence type="ECO:0000256" key="8">
    <source>
        <dbReference type="ARBA" id="ARBA00022842"/>
    </source>
</evidence>
<name>A0A099LYQ8_9VIBR</name>
<dbReference type="RefSeq" id="WP_039428468.1">
    <property type="nucleotide sequence ID" value="NZ_CP061844.1"/>
</dbReference>
<organism evidence="9 10">
    <name type="scientific">Vibrio navarrensis</name>
    <dbReference type="NCBI Taxonomy" id="29495"/>
    <lineage>
        <taxon>Bacteria</taxon>
        <taxon>Pseudomonadati</taxon>
        <taxon>Pseudomonadota</taxon>
        <taxon>Gammaproteobacteria</taxon>
        <taxon>Vibrionales</taxon>
        <taxon>Vibrionaceae</taxon>
        <taxon>Vibrio</taxon>
    </lineage>
</organism>
<evidence type="ECO:0000256" key="1">
    <source>
        <dbReference type="ARBA" id="ARBA00001946"/>
    </source>
</evidence>
<reference evidence="9 10" key="1">
    <citation type="submission" date="2014-04" db="EMBL/GenBank/DDBJ databases">
        <title>Genome sequencing of Vibrio navarrensis strains.</title>
        <authorList>
            <person name="Gladney L.M."/>
            <person name="Katz L.S."/>
            <person name="Marino-Ramirez L."/>
            <person name="Jordan I.K."/>
        </authorList>
    </citation>
    <scope>NUCLEOTIDE SEQUENCE [LARGE SCALE GENOMIC DNA]</scope>
    <source>
        <strain evidence="9 10">ATCC 51183</strain>
    </source>
</reference>
<dbReference type="GO" id="GO:0016779">
    <property type="term" value="F:nucleotidyltransferase activity"/>
    <property type="evidence" value="ECO:0007669"/>
    <property type="project" value="UniProtKB-KW"/>
</dbReference>
<proteinExistence type="inferred from homology"/>
<dbReference type="GO" id="GO:0046872">
    <property type="term" value="F:metal ion binding"/>
    <property type="evidence" value="ECO:0007669"/>
    <property type="project" value="UniProtKB-KW"/>
</dbReference>
<keyword evidence="4" id="KW-0548">Nucleotidyltransferase</keyword>
<evidence type="ECO:0000256" key="3">
    <source>
        <dbReference type="ARBA" id="ARBA00022679"/>
    </source>
</evidence>